<feature type="domain" description="S-Me-THD-like C-terminal" evidence="2">
    <location>
        <begin position="182"/>
        <end position="331"/>
    </location>
</feature>
<evidence type="ECO:0000259" key="1">
    <source>
        <dbReference type="Pfam" id="PF06032"/>
    </source>
</evidence>
<dbReference type="EMBL" id="JAOPJZ010000027">
    <property type="protein sequence ID" value="MCU4754014.1"/>
    <property type="molecule type" value="Genomic_DNA"/>
</dbReference>
<gene>
    <name evidence="3" type="ORF">OB919_18870</name>
</gene>
<evidence type="ECO:0000259" key="2">
    <source>
        <dbReference type="Pfam" id="PF20906"/>
    </source>
</evidence>
<dbReference type="Pfam" id="PF20906">
    <property type="entry name" value="S-Me-THD_C"/>
    <property type="match status" value="1"/>
</dbReference>
<name>A0AAP3E9D1_9EURY</name>
<evidence type="ECO:0000313" key="3">
    <source>
        <dbReference type="EMBL" id="MCU4754014.1"/>
    </source>
</evidence>
<organism evidence="3 4">
    <name type="scientific">Natronosalvus hydrolyticus</name>
    <dbReference type="NCBI Taxonomy" id="2979988"/>
    <lineage>
        <taxon>Archaea</taxon>
        <taxon>Methanobacteriati</taxon>
        <taxon>Methanobacteriota</taxon>
        <taxon>Stenosarchaea group</taxon>
        <taxon>Halobacteria</taxon>
        <taxon>Halobacteriales</taxon>
        <taxon>Natrialbaceae</taxon>
        <taxon>Natronosalvus</taxon>
    </lineage>
</organism>
<dbReference type="InterPro" id="IPR010318">
    <property type="entry name" value="S-Me-THD_N"/>
</dbReference>
<reference evidence="3 4" key="1">
    <citation type="submission" date="2022-09" db="EMBL/GenBank/DDBJ databases">
        <title>Enrichment on poylsaccharides allowed isolation of novel metabolic and taxonomic groups of Haloarchaea.</title>
        <authorList>
            <person name="Sorokin D.Y."/>
            <person name="Elcheninov A.G."/>
            <person name="Khizhniak T.V."/>
            <person name="Kolganova T.V."/>
            <person name="Kublanov I.V."/>
        </authorList>
    </citation>
    <scope>NUCLEOTIDE SEQUENCE [LARGE SCALE GENOMIC DNA]</scope>
    <source>
        <strain evidence="3 4">AArc-curdl1</strain>
    </source>
</reference>
<dbReference type="RefSeq" id="WP_342810320.1">
    <property type="nucleotide sequence ID" value="NZ_JAOPJZ010000027.1"/>
</dbReference>
<dbReference type="InterPro" id="IPR024071">
    <property type="entry name" value="S-Me-THD_C_sf"/>
</dbReference>
<comment type="caution">
    <text evidence="3">The sequence shown here is derived from an EMBL/GenBank/DDBJ whole genome shotgun (WGS) entry which is preliminary data.</text>
</comment>
<evidence type="ECO:0000313" key="4">
    <source>
        <dbReference type="Proteomes" id="UP001321047"/>
    </source>
</evidence>
<sequence length="367" mass="37660">MTDTPLSRRIDDEWIQYAVTGGTFLGGGGGGSPDEGLEFAQLAIDYGTPEIVPLETLEDDEIVLTVSAVGAPAATDRLVKPADYVRAFELVCDHLEAQGKSVAGMMTNEMGGAATVNGFIQSAVTGVPLVDATCNGRAHPTGPMGSIGLEGSDESVQSAVGGDPETGSHVELLIEATIDVAASTVRQAAQDAGGIVAVARNPVSAEYAAENAAVGVYEQAVTLGRYIETAEDGIAAAEAVAEELDGSVPISGIVDDVTLETESGFDVGTVEISGAELTFWNEYMTLETGGERLATFPDLIALLDRDTGEPITTAALETGRDVSVVTAPATSLSLGAGMRSPALFEPVEDAVGKSVIEHAFPPGIDDS</sequence>
<proteinExistence type="predicted"/>
<dbReference type="AlphaFoldDB" id="A0AAP3E9D1"/>
<dbReference type="Pfam" id="PF06032">
    <property type="entry name" value="S-Me-THD_N"/>
    <property type="match status" value="1"/>
</dbReference>
<protein>
    <submittedName>
        <fullName evidence="3">DUF917 family protein</fullName>
    </submittedName>
</protein>
<dbReference type="Proteomes" id="UP001321047">
    <property type="component" value="Unassembled WGS sequence"/>
</dbReference>
<dbReference type="Gene3D" id="3.40.1610.10">
    <property type="entry name" value="CV3147-like domain"/>
    <property type="match status" value="1"/>
</dbReference>
<accession>A0AAP3E9D1</accession>
<feature type="domain" description="S-Me-THD N-terminal" evidence="1">
    <location>
        <begin position="16"/>
        <end position="150"/>
    </location>
</feature>
<dbReference type="InterPro" id="IPR048350">
    <property type="entry name" value="S-Me-THD-like_C"/>
</dbReference>
<dbReference type="Gene3D" id="2.40.390.10">
    <property type="entry name" value="CV3147-like"/>
    <property type="match status" value="1"/>
</dbReference>
<dbReference type="SUPFAM" id="SSF160991">
    <property type="entry name" value="CV3147-like"/>
    <property type="match status" value="1"/>
</dbReference>
<dbReference type="InterPro" id="IPR027479">
    <property type="entry name" value="S-Me-THD_N_sf"/>
</dbReference>
<keyword evidence="4" id="KW-1185">Reference proteome</keyword>